<protein>
    <submittedName>
        <fullName evidence="1">Secreted protein</fullName>
    </submittedName>
</protein>
<dbReference type="PANTHER" id="PTHR35399:SF4">
    <property type="entry name" value="MEMBRANE PROTEIN"/>
    <property type="match status" value="1"/>
</dbReference>
<sequence length="448" mass="48195">MLAGTGALGVGIAFSGALSELFAGTAAAQTLGHDGYGPLVSDPKDLLDLPEGFRYRVLSREGDPLRSGEGEVPSNHDGMSAFEGRGGRVHLVRNHENRADGKVPVPTVEGLTYDPAAKGGCTALTLDSRNNVLSERVAIAGTAVNCAGGPTPWGTWLTCEETEDKAGTAGYAKDHGFIFEVDPADPHRTGAVPLTAMGRFQHEAIAVDPRRGVVYETEDAFKRPFGLFYRFLPNRPLGGRGSLRAGGRLQAMRVPGVPDLSSIQDIGAEFDRVEWVDVPDPQAAQTPIRLQDFGRKGITHAQKLEGCYWGGRSVYFVSSFARSAEGSAADHFGQVWRYDPDRRRLTLVIVFGPGTDVQKPGESPDNICLAPSGGLMVCEDGDGAQHVYGVTRRGQVYVMARNRQNIGTPEEPEWGELAGVAFSPDGDTMYVNCYRPGTTFAVTGLWRR</sequence>
<keyword evidence="2" id="KW-1185">Reference proteome</keyword>
<dbReference type="SUPFAM" id="SSF50956">
    <property type="entry name" value="Thermostable phytase (3-phytase)"/>
    <property type="match status" value="1"/>
</dbReference>
<dbReference type="InterPro" id="IPR011042">
    <property type="entry name" value="6-blade_b-propeller_TolB-like"/>
</dbReference>
<reference evidence="1" key="1">
    <citation type="journal article" date="2015" name="Genome Announc.">
        <title>Draft Genome Sequence of Thiostrepton-Producing Streptomyces azureus ATCC 14921.</title>
        <authorList>
            <person name="Sakihara K."/>
            <person name="Maeda J."/>
            <person name="Tashiro K."/>
            <person name="Fujino Y."/>
            <person name="Kuhara S."/>
            <person name="Ohshima T."/>
            <person name="Ogata S."/>
            <person name="Doi K."/>
        </authorList>
    </citation>
    <scope>NUCLEOTIDE SEQUENCE [LARGE SCALE GENOMIC DNA]</scope>
    <source>
        <strain evidence="1">ATCC14921</strain>
    </source>
</reference>
<organism evidence="1 2">
    <name type="scientific">Streptomyces azureus</name>
    <dbReference type="NCBI Taxonomy" id="146537"/>
    <lineage>
        <taxon>Bacteria</taxon>
        <taxon>Bacillati</taxon>
        <taxon>Actinomycetota</taxon>
        <taxon>Actinomycetes</taxon>
        <taxon>Kitasatosporales</taxon>
        <taxon>Streptomycetaceae</taxon>
        <taxon>Streptomyces</taxon>
    </lineage>
</organism>
<dbReference type="AlphaFoldDB" id="A0A0K8PML1"/>
<dbReference type="Gene3D" id="2.120.10.30">
    <property type="entry name" value="TolB, C-terminal domain"/>
    <property type="match status" value="1"/>
</dbReference>
<dbReference type="InterPro" id="IPR008557">
    <property type="entry name" value="PhoX"/>
</dbReference>
<proteinExistence type="predicted"/>
<dbReference type="PATRIC" id="fig|146537.3.peg.3697"/>
<evidence type="ECO:0000313" key="2">
    <source>
        <dbReference type="Proteomes" id="UP000053859"/>
    </source>
</evidence>
<evidence type="ECO:0000313" key="1">
    <source>
        <dbReference type="EMBL" id="GAP48659.1"/>
    </source>
</evidence>
<dbReference type="EMBL" id="DF968268">
    <property type="protein sequence ID" value="GAP48659.1"/>
    <property type="molecule type" value="Genomic_DNA"/>
</dbReference>
<gene>
    <name evidence="1" type="ORF">SAZU_3488</name>
</gene>
<accession>A0A0K8PML1</accession>
<dbReference type="Pfam" id="PF05787">
    <property type="entry name" value="PhoX"/>
    <property type="match status" value="2"/>
</dbReference>
<name>A0A0K8PML1_STRAJ</name>
<dbReference type="Proteomes" id="UP000053859">
    <property type="component" value="Unassembled WGS sequence"/>
</dbReference>
<dbReference type="PANTHER" id="PTHR35399">
    <property type="entry name" value="SLR8030 PROTEIN"/>
    <property type="match status" value="1"/>
</dbReference>